<proteinExistence type="predicted"/>
<dbReference type="RefSeq" id="WP_006102260.1">
    <property type="nucleotide sequence ID" value="NZ_DS989853.1"/>
</dbReference>
<keyword evidence="6 9" id="KW-0067">ATP-binding</keyword>
<dbReference type="PROSITE" id="PS00107">
    <property type="entry name" value="PROTEIN_KINASE_ATP"/>
    <property type="match status" value="1"/>
</dbReference>
<dbReference type="STRING" id="118168.MC7420_3939"/>
<keyword evidence="5 12" id="KW-0418">Kinase</keyword>
<evidence type="ECO:0000256" key="5">
    <source>
        <dbReference type="ARBA" id="ARBA00022777"/>
    </source>
</evidence>
<dbReference type="CDD" id="cd14014">
    <property type="entry name" value="STKc_PknB_like"/>
    <property type="match status" value="1"/>
</dbReference>
<evidence type="ECO:0000256" key="3">
    <source>
        <dbReference type="ARBA" id="ARBA00022679"/>
    </source>
</evidence>
<dbReference type="AlphaFoldDB" id="B4VUN0"/>
<evidence type="ECO:0000256" key="4">
    <source>
        <dbReference type="ARBA" id="ARBA00022741"/>
    </source>
</evidence>
<dbReference type="InterPro" id="IPR008266">
    <property type="entry name" value="Tyr_kinase_AS"/>
</dbReference>
<keyword evidence="2" id="KW-0723">Serine/threonine-protein kinase</keyword>
<feature type="region of interest" description="Disordered" evidence="10">
    <location>
        <begin position="316"/>
        <end position="366"/>
    </location>
</feature>
<keyword evidence="13" id="KW-1185">Reference proteome</keyword>
<keyword evidence="3" id="KW-0808">Transferase</keyword>
<organism evidence="12 13">
    <name type="scientific">Coleofasciculus chthonoplastes PCC 7420</name>
    <dbReference type="NCBI Taxonomy" id="118168"/>
    <lineage>
        <taxon>Bacteria</taxon>
        <taxon>Bacillati</taxon>
        <taxon>Cyanobacteriota</taxon>
        <taxon>Cyanophyceae</taxon>
        <taxon>Coleofasciculales</taxon>
        <taxon>Coleofasciculaceae</taxon>
        <taxon>Coleofasciculus</taxon>
    </lineage>
</organism>
<feature type="compositionally biased region" description="Low complexity" evidence="10">
    <location>
        <begin position="332"/>
        <end position="345"/>
    </location>
</feature>
<dbReference type="Proteomes" id="UP000003835">
    <property type="component" value="Unassembled WGS sequence"/>
</dbReference>
<dbReference type="SUPFAM" id="SSF56112">
    <property type="entry name" value="Protein kinase-like (PK-like)"/>
    <property type="match status" value="1"/>
</dbReference>
<dbReference type="Pfam" id="PF00069">
    <property type="entry name" value="Pkinase"/>
    <property type="match status" value="1"/>
</dbReference>
<dbReference type="InterPro" id="IPR000719">
    <property type="entry name" value="Prot_kinase_dom"/>
</dbReference>
<dbReference type="PANTHER" id="PTHR24363">
    <property type="entry name" value="SERINE/THREONINE PROTEIN KINASE"/>
    <property type="match status" value="1"/>
</dbReference>
<dbReference type="PROSITE" id="PS50011">
    <property type="entry name" value="PROTEIN_KINASE_DOM"/>
    <property type="match status" value="1"/>
</dbReference>
<dbReference type="Gene3D" id="3.30.200.20">
    <property type="entry name" value="Phosphorylase Kinase, domain 1"/>
    <property type="match status" value="1"/>
</dbReference>
<evidence type="ECO:0000256" key="6">
    <source>
        <dbReference type="ARBA" id="ARBA00022840"/>
    </source>
</evidence>
<protein>
    <recommendedName>
        <fullName evidence="1">non-specific serine/threonine protein kinase</fullName>
        <ecNumber evidence="1">2.7.11.1</ecNumber>
    </recommendedName>
</protein>
<dbReference type="Gene3D" id="2.60.120.380">
    <property type="match status" value="1"/>
</dbReference>
<feature type="binding site" evidence="9">
    <location>
        <position position="74"/>
    </location>
    <ligand>
        <name>ATP</name>
        <dbReference type="ChEBI" id="CHEBI:30616"/>
    </ligand>
</feature>
<feature type="compositionally biased region" description="Pro residues" evidence="10">
    <location>
        <begin position="322"/>
        <end position="331"/>
    </location>
</feature>
<dbReference type="eggNOG" id="COG0515">
    <property type="taxonomic scope" value="Bacteria"/>
</dbReference>
<dbReference type="PROSITE" id="PS00109">
    <property type="entry name" value="PROTEIN_KINASE_TYR"/>
    <property type="match status" value="1"/>
</dbReference>
<dbReference type="Gene3D" id="1.10.510.10">
    <property type="entry name" value="Transferase(Phosphotransferase) domain 1"/>
    <property type="match status" value="1"/>
</dbReference>
<evidence type="ECO:0000313" key="13">
    <source>
        <dbReference type="Proteomes" id="UP000003835"/>
    </source>
</evidence>
<evidence type="ECO:0000313" key="12">
    <source>
        <dbReference type="EMBL" id="EDX74415.1"/>
    </source>
</evidence>
<dbReference type="PANTHER" id="PTHR24363:SF0">
    <property type="entry name" value="SERINE_THREONINE KINASE LIKE DOMAIN CONTAINING 1"/>
    <property type="match status" value="1"/>
</dbReference>
<feature type="domain" description="Protein kinase" evidence="11">
    <location>
        <begin position="44"/>
        <end position="315"/>
    </location>
</feature>
<comment type="catalytic activity">
    <reaction evidence="8">
        <text>L-seryl-[protein] + ATP = O-phospho-L-seryl-[protein] + ADP + H(+)</text>
        <dbReference type="Rhea" id="RHEA:17989"/>
        <dbReference type="Rhea" id="RHEA-COMP:9863"/>
        <dbReference type="Rhea" id="RHEA-COMP:11604"/>
        <dbReference type="ChEBI" id="CHEBI:15378"/>
        <dbReference type="ChEBI" id="CHEBI:29999"/>
        <dbReference type="ChEBI" id="CHEBI:30616"/>
        <dbReference type="ChEBI" id="CHEBI:83421"/>
        <dbReference type="ChEBI" id="CHEBI:456216"/>
        <dbReference type="EC" id="2.7.11.1"/>
    </reaction>
</comment>
<feature type="region of interest" description="Disordered" evidence="10">
    <location>
        <begin position="407"/>
        <end position="448"/>
    </location>
</feature>
<feature type="compositionally biased region" description="Low complexity" evidence="10">
    <location>
        <begin position="355"/>
        <end position="366"/>
    </location>
</feature>
<evidence type="ECO:0000256" key="10">
    <source>
        <dbReference type="SAM" id="MobiDB-lite"/>
    </source>
</evidence>
<dbReference type="GO" id="GO:0004674">
    <property type="term" value="F:protein serine/threonine kinase activity"/>
    <property type="evidence" value="ECO:0007669"/>
    <property type="project" value="UniProtKB-KW"/>
</dbReference>
<reference evidence="12 13" key="1">
    <citation type="submission" date="2008-07" db="EMBL/GenBank/DDBJ databases">
        <authorList>
            <person name="Tandeau de Marsac N."/>
            <person name="Ferriera S."/>
            <person name="Johnson J."/>
            <person name="Kravitz S."/>
            <person name="Beeson K."/>
            <person name="Sutton G."/>
            <person name="Rogers Y.-H."/>
            <person name="Friedman R."/>
            <person name="Frazier M."/>
            <person name="Venter J.C."/>
        </authorList>
    </citation>
    <scope>NUCLEOTIDE SEQUENCE [LARGE SCALE GENOMIC DNA]</scope>
    <source>
        <strain evidence="12 13">PCC 7420</strain>
    </source>
</reference>
<evidence type="ECO:0000256" key="9">
    <source>
        <dbReference type="PROSITE-ProRule" id="PRU10141"/>
    </source>
</evidence>
<evidence type="ECO:0000259" key="11">
    <source>
        <dbReference type="PROSITE" id="PS50011"/>
    </source>
</evidence>
<dbReference type="HOGENOM" id="CLU_027264_0_0_3"/>
<evidence type="ECO:0000256" key="1">
    <source>
        <dbReference type="ARBA" id="ARBA00012513"/>
    </source>
</evidence>
<dbReference type="InterPro" id="IPR011009">
    <property type="entry name" value="Kinase-like_dom_sf"/>
</dbReference>
<sequence>MKPLHCSHGHENPPNSRFCLHCGEKLEQAENGNRESGLALAGRYRIVRELGHGGFGRTYLAQDLNRFGEACVLKEFAPQVQGTFALQKASELFEREAGVLYKLKHPQIPEFRELLRVKKQGEGRLFLIQDYIAGQTCRAILEARRNQGLRFNETEILKLLRQILPVLDYIHSLGVIHRDISPENIIIRQQDGLPVLIDFGGVKQVAATVASQVMASSPATATRLGKVGYAPHEQMQGGIVSASSDLYALGATVLVLLTGKEPSEFIDPHTLTWDRSRHFSATPLSPTLSHVLEQLLQPHPRNRPQSANQVLQMLNSHSPPQAYSPPPPPSPQTQATVAVSPGQVAPTPPSPPTPVAQRSAPSAAPSGNNNAALGWLGKLLLVLGLILAAGAFGWWAGNLWIDSQLQSNQPDATPTVEDFENPVISPEDDDEPEPSSDFSPEEQRRKQALRQRRMNLGIDYDFYVSLVDEAFWNEYPRQRGVPLSTDPDDARLREAWDRIAANVLTQIEQLDLSRQAKRQLGSYDGSDRDRWKRQVNRLRVSSRALYDLADARFFRIFPKQEGETGSEFLDQPIGQIWQATVADTVKALQSREALDRIIFESGDTGTQMSGTLQPGEGKAFTAELAADQLMEVNLSTAPNALLSIYSPTGNTIFLEDSRQHSFSGELPESGFYEFVVVSDADEPIDYQLDLTVENPPESDISVDKGIAE</sequence>
<dbReference type="EMBL" id="DS989853">
    <property type="protein sequence ID" value="EDX74415.1"/>
    <property type="molecule type" value="Genomic_DNA"/>
</dbReference>
<name>B4VUN0_9CYAN</name>
<gene>
    <name evidence="12" type="ORF">MC7420_3939</name>
</gene>
<dbReference type="OrthoDB" id="507628at2"/>
<dbReference type="InterPro" id="IPR017441">
    <property type="entry name" value="Protein_kinase_ATP_BS"/>
</dbReference>
<evidence type="ECO:0000256" key="7">
    <source>
        <dbReference type="ARBA" id="ARBA00047899"/>
    </source>
</evidence>
<evidence type="ECO:0000256" key="8">
    <source>
        <dbReference type="ARBA" id="ARBA00048679"/>
    </source>
</evidence>
<dbReference type="EC" id="2.7.11.1" evidence="1"/>
<evidence type="ECO:0000256" key="2">
    <source>
        <dbReference type="ARBA" id="ARBA00022527"/>
    </source>
</evidence>
<dbReference type="GO" id="GO:0005524">
    <property type="term" value="F:ATP binding"/>
    <property type="evidence" value="ECO:0007669"/>
    <property type="project" value="UniProtKB-UniRule"/>
</dbReference>
<accession>B4VUN0</accession>
<keyword evidence="4 9" id="KW-0547">Nucleotide-binding</keyword>
<comment type="catalytic activity">
    <reaction evidence="7">
        <text>L-threonyl-[protein] + ATP = O-phospho-L-threonyl-[protein] + ADP + H(+)</text>
        <dbReference type="Rhea" id="RHEA:46608"/>
        <dbReference type="Rhea" id="RHEA-COMP:11060"/>
        <dbReference type="Rhea" id="RHEA-COMP:11605"/>
        <dbReference type="ChEBI" id="CHEBI:15378"/>
        <dbReference type="ChEBI" id="CHEBI:30013"/>
        <dbReference type="ChEBI" id="CHEBI:30616"/>
        <dbReference type="ChEBI" id="CHEBI:61977"/>
        <dbReference type="ChEBI" id="CHEBI:456216"/>
        <dbReference type="EC" id="2.7.11.1"/>
    </reaction>
</comment>